<feature type="compositionally biased region" description="Basic and acidic residues" evidence="1">
    <location>
        <begin position="1"/>
        <end position="11"/>
    </location>
</feature>
<dbReference type="Proteomes" id="UP001066276">
    <property type="component" value="Chromosome 12"/>
</dbReference>
<dbReference type="EMBL" id="JANPWB010000016">
    <property type="protein sequence ID" value="KAJ1082749.1"/>
    <property type="molecule type" value="Genomic_DNA"/>
</dbReference>
<organism evidence="2 3">
    <name type="scientific">Pleurodeles waltl</name>
    <name type="common">Iberian ribbed newt</name>
    <dbReference type="NCBI Taxonomy" id="8319"/>
    <lineage>
        <taxon>Eukaryota</taxon>
        <taxon>Metazoa</taxon>
        <taxon>Chordata</taxon>
        <taxon>Craniata</taxon>
        <taxon>Vertebrata</taxon>
        <taxon>Euteleostomi</taxon>
        <taxon>Amphibia</taxon>
        <taxon>Batrachia</taxon>
        <taxon>Caudata</taxon>
        <taxon>Salamandroidea</taxon>
        <taxon>Salamandridae</taxon>
        <taxon>Pleurodelinae</taxon>
        <taxon>Pleurodeles</taxon>
    </lineage>
</organism>
<reference evidence="2" key="1">
    <citation type="journal article" date="2022" name="bioRxiv">
        <title>Sequencing and chromosome-scale assembly of the giantPleurodeles waltlgenome.</title>
        <authorList>
            <person name="Brown T."/>
            <person name="Elewa A."/>
            <person name="Iarovenko S."/>
            <person name="Subramanian E."/>
            <person name="Araus A.J."/>
            <person name="Petzold A."/>
            <person name="Susuki M."/>
            <person name="Suzuki K.-i.T."/>
            <person name="Hayashi T."/>
            <person name="Toyoda A."/>
            <person name="Oliveira C."/>
            <person name="Osipova E."/>
            <person name="Leigh N.D."/>
            <person name="Simon A."/>
            <person name="Yun M.H."/>
        </authorList>
    </citation>
    <scope>NUCLEOTIDE SEQUENCE</scope>
    <source>
        <strain evidence="2">20211129_DDA</strain>
        <tissue evidence="2">Liver</tissue>
    </source>
</reference>
<dbReference type="AlphaFoldDB" id="A0AAV7KW27"/>
<proteinExistence type="predicted"/>
<evidence type="ECO:0000313" key="2">
    <source>
        <dbReference type="EMBL" id="KAJ1082749.1"/>
    </source>
</evidence>
<feature type="region of interest" description="Disordered" evidence="1">
    <location>
        <begin position="1"/>
        <end position="67"/>
    </location>
</feature>
<keyword evidence="3" id="KW-1185">Reference proteome</keyword>
<evidence type="ECO:0000313" key="3">
    <source>
        <dbReference type="Proteomes" id="UP001066276"/>
    </source>
</evidence>
<name>A0AAV7KW27_PLEWA</name>
<comment type="caution">
    <text evidence="2">The sequence shown here is derived from an EMBL/GenBank/DDBJ whole genome shotgun (WGS) entry which is preliminary data.</text>
</comment>
<gene>
    <name evidence="2" type="ORF">NDU88_002914</name>
</gene>
<evidence type="ECO:0000256" key="1">
    <source>
        <dbReference type="SAM" id="MobiDB-lite"/>
    </source>
</evidence>
<protein>
    <submittedName>
        <fullName evidence="2">Uncharacterized protein</fullName>
    </submittedName>
</protein>
<sequence>MHSLHRGEKFTARRTGPTQLDFVRRTLTQHQRSDQKFDARPTGSTQSRTGMMQPDFLGGIDAAPAVQ</sequence>
<accession>A0AAV7KW27</accession>